<comment type="caution">
    <text evidence="1">The sequence shown here is derived from an EMBL/GenBank/DDBJ whole genome shotgun (WGS) entry which is preliminary data.</text>
</comment>
<evidence type="ECO:0008006" key="3">
    <source>
        <dbReference type="Google" id="ProtNLM"/>
    </source>
</evidence>
<keyword evidence="2" id="KW-1185">Reference proteome</keyword>
<sequence length="55" mass="6140">MNNLQDITQDRLVRPIHPGEVIADILDDLDINPSNFAEILGVSNQTIQKIINGEK</sequence>
<dbReference type="CDD" id="cd00093">
    <property type="entry name" value="HTH_XRE"/>
    <property type="match status" value="1"/>
</dbReference>
<evidence type="ECO:0000313" key="2">
    <source>
        <dbReference type="Proteomes" id="UP001302120"/>
    </source>
</evidence>
<dbReference type="SUPFAM" id="SSF47413">
    <property type="entry name" value="lambda repressor-like DNA-binding domains"/>
    <property type="match status" value="1"/>
</dbReference>
<accession>A0ABU5U9H1</accession>
<dbReference type="Proteomes" id="UP001302120">
    <property type="component" value="Unassembled WGS sequence"/>
</dbReference>
<proteinExistence type="predicted"/>
<dbReference type="InterPro" id="IPR001387">
    <property type="entry name" value="Cro/C1-type_HTH"/>
</dbReference>
<dbReference type="Gene3D" id="1.10.260.40">
    <property type="entry name" value="lambda repressor-like DNA-binding domains"/>
    <property type="match status" value="1"/>
</dbReference>
<dbReference type="RefSeq" id="WP_323194495.1">
    <property type="nucleotide sequence ID" value="NZ_JAYGHG010000002.1"/>
</dbReference>
<dbReference type="InterPro" id="IPR010982">
    <property type="entry name" value="Lambda_DNA-bd_dom_sf"/>
</dbReference>
<protein>
    <recommendedName>
        <fullName evidence="3">Addiction module antidote protein, HigA family</fullName>
    </recommendedName>
</protein>
<gene>
    <name evidence="1" type="ORF">VB620_02215</name>
</gene>
<organism evidence="1 2">
    <name type="scientific">Nodularia harveyana UHCC-0300</name>
    <dbReference type="NCBI Taxonomy" id="2974287"/>
    <lineage>
        <taxon>Bacteria</taxon>
        <taxon>Bacillati</taxon>
        <taxon>Cyanobacteriota</taxon>
        <taxon>Cyanophyceae</taxon>
        <taxon>Nostocales</taxon>
        <taxon>Nodulariaceae</taxon>
        <taxon>Nodularia</taxon>
    </lineage>
</organism>
<name>A0ABU5U9H1_9CYAN</name>
<reference evidence="1 2" key="1">
    <citation type="submission" date="2023-12" db="EMBL/GenBank/DDBJ databases">
        <title>Baltic Sea Cyanobacteria.</title>
        <authorList>
            <person name="Delbaje E."/>
            <person name="Fewer D.P."/>
            <person name="Shishido T.K."/>
        </authorList>
    </citation>
    <scope>NUCLEOTIDE SEQUENCE [LARGE SCALE GENOMIC DNA]</scope>
    <source>
        <strain evidence="1 2">UHCC-0300</strain>
    </source>
</reference>
<evidence type="ECO:0000313" key="1">
    <source>
        <dbReference type="EMBL" id="MEA5580152.1"/>
    </source>
</evidence>
<dbReference type="EMBL" id="JAYGHG010000002">
    <property type="protein sequence ID" value="MEA5580152.1"/>
    <property type="molecule type" value="Genomic_DNA"/>
</dbReference>